<keyword evidence="9" id="KW-1185">Reference proteome</keyword>
<organism evidence="8 9">
    <name type="scientific">Amycolatopsis antarctica</name>
    <dbReference type="NCBI Taxonomy" id="1854586"/>
    <lineage>
        <taxon>Bacteria</taxon>
        <taxon>Bacillati</taxon>
        <taxon>Actinomycetota</taxon>
        <taxon>Actinomycetes</taxon>
        <taxon>Pseudonocardiales</taxon>
        <taxon>Pseudonocardiaceae</taxon>
        <taxon>Amycolatopsis</taxon>
    </lineage>
</organism>
<dbReference type="GO" id="GO:0005886">
    <property type="term" value="C:plasma membrane"/>
    <property type="evidence" value="ECO:0007669"/>
    <property type="project" value="TreeGrafter"/>
</dbReference>
<evidence type="ECO:0000256" key="5">
    <source>
        <dbReference type="ARBA" id="ARBA00022777"/>
    </source>
</evidence>
<dbReference type="Gene3D" id="3.30.565.10">
    <property type="entry name" value="Histidine kinase-like ATPase, C-terminal domain"/>
    <property type="match status" value="1"/>
</dbReference>
<proteinExistence type="predicted"/>
<feature type="region of interest" description="Disordered" evidence="6">
    <location>
        <begin position="45"/>
        <end position="70"/>
    </location>
</feature>
<name>A0A263D2G5_9PSEU</name>
<dbReference type="InterPro" id="IPR003594">
    <property type="entry name" value="HATPase_dom"/>
</dbReference>
<dbReference type="GO" id="GO:0000160">
    <property type="term" value="P:phosphorelay signal transduction system"/>
    <property type="evidence" value="ECO:0007669"/>
    <property type="project" value="TreeGrafter"/>
</dbReference>
<keyword evidence="4" id="KW-0808">Transferase</keyword>
<dbReference type="EC" id="2.7.13.3" evidence="2"/>
<dbReference type="PANTHER" id="PTHR45436:SF5">
    <property type="entry name" value="SENSOR HISTIDINE KINASE TRCS"/>
    <property type="match status" value="1"/>
</dbReference>
<comment type="caution">
    <text evidence="8">The sequence shown here is derived from an EMBL/GenBank/DDBJ whole genome shotgun (WGS) entry which is preliminary data.</text>
</comment>
<accession>A0A263D2G5</accession>
<evidence type="ECO:0000256" key="1">
    <source>
        <dbReference type="ARBA" id="ARBA00000085"/>
    </source>
</evidence>
<dbReference type="InterPro" id="IPR036890">
    <property type="entry name" value="HATPase_C_sf"/>
</dbReference>
<dbReference type="PANTHER" id="PTHR45436">
    <property type="entry name" value="SENSOR HISTIDINE KINASE YKOH"/>
    <property type="match status" value="1"/>
</dbReference>
<comment type="catalytic activity">
    <reaction evidence="1">
        <text>ATP + protein L-histidine = ADP + protein N-phospho-L-histidine.</text>
        <dbReference type="EC" id="2.7.13.3"/>
    </reaction>
</comment>
<keyword evidence="3" id="KW-0597">Phosphoprotein</keyword>
<dbReference type="EMBL" id="NKYE01000008">
    <property type="protein sequence ID" value="OZM72268.1"/>
    <property type="molecule type" value="Genomic_DNA"/>
</dbReference>
<evidence type="ECO:0000256" key="3">
    <source>
        <dbReference type="ARBA" id="ARBA00022553"/>
    </source>
</evidence>
<dbReference type="SUPFAM" id="SSF55874">
    <property type="entry name" value="ATPase domain of HSP90 chaperone/DNA topoisomerase II/histidine kinase"/>
    <property type="match status" value="1"/>
</dbReference>
<dbReference type="InParanoid" id="A0A263D2G5"/>
<protein>
    <recommendedName>
        <fullName evidence="2">histidine kinase</fullName>
        <ecNumber evidence="2">2.7.13.3</ecNumber>
    </recommendedName>
</protein>
<evidence type="ECO:0000256" key="2">
    <source>
        <dbReference type="ARBA" id="ARBA00012438"/>
    </source>
</evidence>
<dbReference type="RefSeq" id="WP_094863366.1">
    <property type="nucleotide sequence ID" value="NZ_NKYE01000008.1"/>
</dbReference>
<dbReference type="AlphaFoldDB" id="A0A263D2G5"/>
<evidence type="ECO:0000259" key="7">
    <source>
        <dbReference type="Pfam" id="PF02518"/>
    </source>
</evidence>
<feature type="compositionally biased region" description="Low complexity" evidence="6">
    <location>
        <begin position="343"/>
        <end position="352"/>
    </location>
</feature>
<gene>
    <name evidence="8" type="ORF">CFN78_14705</name>
</gene>
<dbReference type="InterPro" id="IPR050428">
    <property type="entry name" value="TCS_sensor_his_kinase"/>
</dbReference>
<feature type="domain" description="Histidine kinase/HSP90-like ATPase" evidence="7">
    <location>
        <begin position="186"/>
        <end position="293"/>
    </location>
</feature>
<dbReference type="GO" id="GO:0004673">
    <property type="term" value="F:protein histidine kinase activity"/>
    <property type="evidence" value="ECO:0007669"/>
    <property type="project" value="UniProtKB-EC"/>
</dbReference>
<sequence length="391" mass="41625">MELAIWVTVCVVLVAVAAGLGVLLRREQGATAHLRERLAAVERRAEHQQNELQRVPPPPPPVTDDGAEAERRRQVRSAQEAVNGTVRRMQALGNEAGDRIQGVLHAHGPDVFQALLPVDHVVAQMQRRLQVLAVMCGSWPGQQRGSAELADVVRGAQSRIHDYGRVRAAAPDEKTALTGRVVEPVGMALAELLDNATRSSPPSSAVDVVFDTDYHGVSVSVVDGGVGMTREELAHATTLLYRGQREADLTELGNPPKTGFAVCGVLAARYGFRVSLDSGSSRGGLRATLFLPTALLTTVDTDEAELEPVPVPAATSWPQEEEAVPVNDTTAGGLPKRRRSALPAQQPAYSAPTPTPAPSPSPRSTDTTADNLRAFQQGTRMAAEGRQGNDG</sequence>
<dbReference type="GO" id="GO:0005524">
    <property type="term" value="F:ATP binding"/>
    <property type="evidence" value="ECO:0007669"/>
    <property type="project" value="UniProtKB-KW"/>
</dbReference>
<evidence type="ECO:0000313" key="9">
    <source>
        <dbReference type="Proteomes" id="UP000242444"/>
    </source>
</evidence>
<reference evidence="8 9" key="1">
    <citation type="submission" date="2017-07" db="EMBL/GenBank/DDBJ databases">
        <title>Amycolatopsis antarcticus sp. nov., isolated from the surface of an Antarcticus brown macroalga.</title>
        <authorList>
            <person name="Wang J."/>
            <person name="Leiva S."/>
            <person name="Huang J."/>
            <person name="Huang Y."/>
        </authorList>
    </citation>
    <scope>NUCLEOTIDE SEQUENCE [LARGE SCALE GENOMIC DNA]</scope>
    <source>
        <strain evidence="8 9">AU-G6</strain>
    </source>
</reference>
<keyword evidence="8" id="KW-0067">ATP-binding</keyword>
<keyword evidence="8" id="KW-0547">Nucleotide-binding</keyword>
<dbReference type="Proteomes" id="UP000242444">
    <property type="component" value="Unassembled WGS sequence"/>
</dbReference>
<dbReference type="Pfam" id="PF02518">
    <property type="entry name" value="HATPase_c"/>
    <property type="match status" value="1"/>
</dbReference>
<evidence type="ECO:0000313" key="8">
    <source>
        <dbReference type="EMBL" id="OZM72268.1"/>
    </source>
</evidence>
<evidence type="ECO:0000256" key="4">
    <source>
        <dbReference type="ARBA" id="ARBA00022679"/>
    </source>
</evidence>
<evidence type="ECO:0000256" key="6">
    <source>
        <dbReference type="SAM" id="MobiDB-lite"/>
    </source>
</evidence>
<keyword evidence="5" id="KW-0418">Kinase</keyword>
<dbReference type="OrthoDB" id="3357461at2"/>
<feature type="region of interest" description="Disordered" evidence="6">
    <location>
        <begin position="301"/>
        <end position="391"/>
    </location>
</feature>